<dbReference type="Proteomes" id="UP000249464">
    <property type="component" value="Unassembled WGS sequence"/>
</dbReference>
<name>A0A2X0NXZ8_9BASI</name>
<dbReference type="PANTHER" id="PTHR10492">
    <property type="match status" value="1"/>
</dbReference>
<evidence type="ECO:0000313" key="4">
    <source>
        <dbReference type="EMBL" id="SGY38845.1"/>
    </source>
</evidence>
<keyword evidence="1" id="KW-0378">Hydrolase</keyword>
<proteinExistence type="inferred from homology"/>
<dbReference type="Pfam" id="PF05970">
    <property type="entry name" value="PIF1"/>
    <property type="match status" value="1"/>
</dbReference>
<keyword evidence="1" id="KW-0067">ATP-binding</keyword>
<comment type="similarity">
    <text evidence="1">Belongs to the helicase family.</text>
</comment>
<keyword evidence="5" id="KW-1185">Reference proteome</keyword>
<comment type="cofactor">
    <cofactor evidence="1">
        <name>Mg(2+)</name>
        <dbReference type="ChEBI" id="CHEBI:18420"/>
    </cofactor>
</comment>
<dbReference type="InterPro" id="IPR027417">
    <property type="entry name" value="P-loop_NTPase"/>
</dbReference>
<dbReference type="AlphaFoldDB" id="A0A2X0NXZ8"/>
<feature type="domain" description="DNA helicase Pif1-like DEAD-box helicase" evidence="3">
    <location>
        <begin position="129"/>
        <end position="251"/>
    </location>
</feature>
<keyword evidence="1" id="KW-0547">Nucleotide-binding</keyword>
<evidence type="ECO:0000259" key="3">
    <source>
        <dbReference type="Pfam" id="PF05970"/>
    </source>
</evidence>
<dbReference type="GO" id="GO:0043139">
    <property type="term" value="F:5'-3' DNA helicase activity"/>
    <property type="evidence" value="ECO:0007669"/>
    <property type="project" value="UniProtKB-EC"/>
</dbReference>
<sequence>MSPVQTEAQASPSFSLLLFTPCPSHLIPSPPRARDIRSGRRGSSATNTGSRNACRMQHSYAFELWSRELRLTIPWQILNVLARDHRVGSNAFPSPSTARFGGVTVVLAGDPKQCLPVILKRSPTQIVDFVDAPGGTRKTFLEKAVLARIRSEGTYALAVASSSIVALLLPKGRTAHSRFKVPIIIFDDFTCNVPKQGQFAELSRMCDLIVRDEAPMQHRRCFQLVDTMLQDVRSSTARFGGLTVVLAGDPRLDFMDNSKNTDSCTTSRRSEGQQQHCQWERPERERSEDLGHIKCGDSGKGSQ</sequence>
<keyword evidence="1" id="KW-0234">DNA repair</keyword>
<dbReference type="GO" id="GO:0005524">
    <property type="term" value="F:ATP binding"/>
    <property type="evidence" value="ECO:0007669"/>
    <property type="project" value="UniProtKB-KW"/>
</dbReference>
<evidence type="ECO:0000256" key="1">
    <source>
        <dbReference type="RuleBase" id="RU363044"/>
    </source>
</evidence>
<reference evidence="4 5" key="1">
    <citation type="submission" date="2016-11" db="EMBL/GenBank/DDBJ databases">
        <authorList>
            <person name="Jaros S."/>
            <person name="Januszkiewicz K."/>
            <person name="Wedrychowicz H."/>
        </authorList>
    </citation>
    <scope>NUCLEOTIDE SEQUENCE [LARGE SCALE GENOMIC DNA]</scope>
</reference>
<protein>
    <recommendedName>
        <fullName evidence="1">ATP-dependent DNA helicase</fullName>
        <ecNumber evidence="1">5.6.2.3</ecNumber>
    </recommendedName>
</protein>
<feature type="compositionally biased region" description="Polar residues" evidence="2">
    <location>
        <begin position="257"/>
        <end position="277"/>
    </location>
</feature>
<organism evidence="4 5">
    <name type="scientific">Microbotryum silenes-dioicae</name>
    <dbReference type="NCBI Taxonomy" id="796604"/>
    <lineage>
        <taxon>Eukaryota</taxon>
        <taxon>Fungi</taxon>
        <taxon>Dikarya</taxon>
        <taxon>Basidiomycota</taxon>
        <taxon>Pucciniomycotina</taxon>
        <taxon>Microbotryomycetes</taxon>
        <taxon>Microbotryales</taxon>
        <taxon>Microbotryaceae</taxon>
        <taxon>Microbotryum</taxon>
    </lineage>
</organism>
<feature type="region of interest" description="Disordered" evidence="2">
    <location>
        <begin position="28"/>
        <end position="51"/>
    </location>
</feature>
<dbReference type="GO" id="GO:0006281">
    <property type="term" value="P:DNA repair"/>
    <property type="evidence" value="ECO:0007669"/>
    <property type="project" value="UniProtKB-KW"/>
</dbReference>
<dbReference type="GO" id="GO:0006310">
    <property type="term" value="P:DNA recombination"/>
    <property type="evidence" value="ECO:0007669"/>
    <property type="project" value="UniProtKB-KW"/>
</dbReference>
<keyword evidence="1" id="KW-0233">DNA recombination</keyword>
<feature type="region of interest" description="Disordered" evidence="2">
    <location>
        <begin position="257"/>
        <end position="303"/>
    </location>
</feature>
<dbReference type="PANTHER" id="PTHR10492:SF57">
    <property type="entry name" value="ATP-DEPENDENT DNA HELICASE"/>
    <property type="match status" value="1"/>
</dbReference>
<dbReference type="Gene3D" id="3.40.50.300">
    <property type="entry name" value="P-loop containing nucleotide triphosphate hydrolases"/>
    <property type="match status" value="1"/>
</dbReference>
<feature type="compositionally biased region" description="Basic and acidic residues" evidence="2">
    <location>
        <begin position="278"/>
        <end position="297"/>
    </location>
</feature>
<comment type="catalytic activity">
    <reaction evidence="1">
        <text>ATP + H2O = ADP + phosphate + H(+)</text>
        <dbReference type="Rhea" id="RHEA:13065"/>
        <dbReference type="ChEBI" id="CHEBI:15377"/>
        <dbReference type="ChEBI" id="CHEBI:15378"/>
        <dbReference type="ChEBI" id="CHEBI:30616"/>
        <dbReference type="ChEBI" id="CHEBI:43474"/>
        <dbReference type="ChEBI" id="CHEBI:456216"/>
        <dbReference type="EC" id="5.6.2.3"/>
    </reaction>
</comment>
<dbReference type="InterPro" id="IPR010285">
    <property type="entry name" value="DNA_helicase_pif1-like_DEAD"/>
</dbReference>
<gene>
    <name evidence="4" type="primary">BQ5605_C003g02086</name>
    <name evidence="4" type="ORF">BQ5605_C003G02086</name>
</gene>
<feature type="compositionally biased region" description="Polar residues" evidence="2">
    <location>
        <begin position="41"/>
        <end position="51"/>
    </location>
</feature>
<dbReference type="GO" id="GO:0000723">
    <property type="term" value="P:telomere maintenance"/>
    <property type="evidence" value="ECO:0007669"/>
    <property type="project" value="InterPro"/>
</dbReference>
<dbReference type="GO" id="GO:0016887">
    <property type="term" value="F:ATP hydrolysis activity"/>
    <property type="evidence" value="ECO:0007669"/>
    <property type="project" value="RHEA"/>
</dbReference>
<evidence type="ECO:0000313" key="5">
    <source>
        <dbReference type="Proteomes" id="UP000249464"/>
    </source>
</evidence>
<dbReference type="EMBL" id="FQNC01000042">
    <property type="protein sequence ID" value="SGY38845.1"/>
    <property type="molecule type" value="Genomic_DNA"/>
</dbReference>
<keyword evidence="1" id="KW-0347">Helicase</keyword>
<evidence type="ECO:0000256" key="2">
    <source>
        <dbReference type="SAM" id="MobiDB-lite"/>
    </source>
</evidence>
<dbReference type="EC" id="5.6.2.3" evidence="1"/>
<keyword evidence="1" id="KW-0227">DNA damage</keyword>
<accession>A0A2X0NXZ8</accession>